<keyword evidence="2" id="KW-0479">Metal-binding</keyword>
<proteinExistence type="predicted"/>
<keyword evidence="1" id="KW-0004">4Fe-4S</keyword>
<accession>B1I6B9</accession>
<evidence type="ECO:0000256" key="1">
    <source>
        <dbReference type="ARBA" id="ARBA00022485"/>
    </source>
</evidence>
<dbReference type="KEGG" id="dau:Daud_2097"/>
<dbReference type="GO" id="GO:0046872">
    <property type="term" value="F:metal ion binding"/>
    <property type="evidence" value="ECO:0007669"/>
    <property type="project" value="UniProtKB-KW"/>
</dbReference>
<dbReference type="PANTHER" id="PTHR43498">
    <property type="entry name" value="FERREDOXIN:COB-COM HETERODISULFIDE REDUCTASE SUBUNIT A"/>
    <property type="match status" value="1"/>
</dbReference>
<evidence type="ECO:0008006" key="8">
    <source>
        <dbReference type="Google" id="ProtNLM"/>
    </source>
</evidence>
<evidence type="ECO:0000256" key="4">
    <source>
        <dbReference type="ARBA" id="ARBA00023004"/>
    </source>
</evidence>
<dbReference type="GO" id="GO:0016491">
    <property type="term" value="F:oxidoreductase activity"/>
    <property type="evidence" value="ECO:0007669"/>
    <property type="project" value="UniProtKB-KW"/>
</dbReference>
<dbReference type="AlphaFoldDB" id="B1I6B9"/>
<evidence type="ECO:0000256" key="3">
    <source>
        <dbReference type="ARBA" id="ARBA00023002"/>
    </source>
</evidence>
<keyword evidence="7" id="KW-1185">Reference proteome</keyword>
<sequence length="606" mass="65814">MAAALVLLLVPFWNDPPPLPPLTPAPPPTPGELAAARFDVIVVGSEPEGIAAAVSAARNGARTLLVSERLTLGGLMTAGMLNLTDLDRGHLWRLTTRGLFLEFHRLVGGSPFDVERAVQVFEHMVAAEELLTVARPARDIRPLVEEGRVTGVGFRYRDAMLFLHAGRVIDATPDGDIAAAAGAPYTYGQADFGREGAMAATLMLHFDGVDWNGVRRAAREKTFGEARVRGNHGRGFGKLFTAYEPVDPGMRLRGFNITRQSDGTVVINALLIFGVDPRDPESVADAYRRGKAETGHVLEFLRREFPGFERASVAGWPEMLYVRESRHIQGEYVLDIADVMENRDFPDRVAIGAYPVDVQAARPGEFGFVIGDPVQYSVPFRCLVPLGVENLLVVGRAASFSSLAAGSARVIPVGMACGQAAGVAAAYSLRHGVGFREIAREPEGPHIKAIQKTLTSQGAYLKPFKLTPKFTRHPDYPAAREVMRLGLVNAGYENDFGFDCTTTHLEFANVFTGALTRAKALGRLPGLDEIRYPLHVPAEPLTGPEAARMVLWVTGTASAADTAWLLALEKGLVPPEFANRPPDTPLTRGDLYRWTAHALQPTLYQQ</sequence>
<keyword evidence="5" id="KW-0411">Iron-sulfur</keyword>
<dbReference type="InterPro" id="IPR039650">
    <property type="entry name" value="HdrA-like"/>
</dbReference>
<dbReference type="Proteomes" id="UP000008544">
    <property type="component" value="Chromosome"/>
</dbReference>
<evidence type="ECO:0000256" key="5">
    <source>
        <dbReference type="ARBA" id="ARBA00023014"/>
    </source>
</evidence>
<keyword evidence="3" id="KW-0560">Oxidoreductase</keyword>
<name>B1I6B9_DESAP</name>
<reference evidence="6 7" key="2">
    <citation type="journal article" date="2008" name="Science">
        <title>Environmental genomics reveals a single-species ecosystem deep within Earth.</title>
        <authorList>
            <person name="Chivian D."/>
            <person name="Brodie E.L."/>
            <person name="Alm E.J."/>
            <person name="Culley D.E."/>
            <person name="Dehal P.S."/>
            <person name="Desantis T.Z."/>
            <person name="Gihring T.M."/>
            <person name="Lapidus A."/>
            <person name="Lin L.H."/>
            <person name="Lowry S.R."/>
            <person name="Moser D.P."/>
            <person name="Richardson P.M."/>
            <person name="Southam G."/>
            <person name="Wanger G."/>
            <person name="Pratt L.M."/>
            <person name="Andersen G.L."/>
            <person name="Hazen T.C."/>
            <person name="Brockman F.J."/>
            <person name="Arkin A.P."/>
            <person name="Onstott T.C."/>
        </authorList>
    </citation>
    <scope>NUCLEOTIDE SEQUENCE [LARGE SCALE GENOMIC DNA]</scope>
    <source>
        <strain evidence="6 7">MP104C</strain>
    </source>
</reference>
<evidence type="ECO:0000256" key="2">
    <source>
        <dbReference type="ARBA" id="ARBA00022723"/>
    </source>
</evidence>
<dbReference type="eggNOG" id="COG3634">
    <property type="taxonomic scope" value="Bacteria"/>
</dbReference>
<dbReference type="InterPro" id="IPR036188">
    <property type="entry name" value="FAD/NAD-bd_sf"/>
</dbReference>
<dbReference type="Pfam" id="PF12831">
    <property type="entry name" value="FAD_oxidored"/>
    <property type="match status" value="1"/>
</dbReference>
<dbReference type="PANTHER" id="PTHR43498:SF1">
    <property type="entry name" value="COB--COM HETERODISULFIDE REDUCTASE IRON-SULFUR SUBUNIT A"/>
    <property type="match status" value="1"/>
</dbReference>
<dbReference type="Gene3D" id="3.50.50.60">
    <property type="entry name" value="FAD/NAD(P)-binding domain"/>
    <property type="match status" value="1"/>
</dbReference>
<organism evidence="6 7">
    <name type="scientific">Desulforudis audaxviator (strain MP104C)</name>
    <dbReference type="NCBI Taxonomy" id="477974"/>
    <lineage>
        <taxon>Bacteria</taxon>
        <taxon>Bacillati</taxon>
        <taxon>Bacillota</taxon>
        <taxon>Clostridia</taxon>
        <taxon>Thermoanaerobacterales</taxon>
        <taxon>Candidatus Desulforudaceae</taxon>
        <taxon>Candidatus Desulforudis</taxon>
    </lineage>
</organism>
<dbReference type="SUPFAM" id="SSF51905">
    <property type="entry name" value="FAD/NAD(P)-binding domain"/>
    <property type="match status" value="1"/>
</dbReference>
<dbReference type="EMBL" id="CP000860">
    <property type="protein sequence ID" value="ACA60586.1"/>
    <property type="molecule type" value="Genomic_DNA"/>
</dbReference>
<dbReference type="HOGENOM" id="CLU_029694_0_0_9"/>
<dbReference type="GO" id="GO:0051539">
    <property type="term" value="F:4 iron, 4 sulfur cluster binding"/>
    <property type="evidence" value="ECO:0007669"/>
    <property type="project" value="UniProtKB-KW"/>
</dbReference>
<evidence type="ECO:0000313" key="7">
    <source>
        <dbReference type="Proteomes" id="UP000008544"/>
    </source>
</evidence>
<evidence type="ECO:0000313" key="6">
    <source>
        <dbReference type="EMBL" id="ACA60586.1"/>
    </source>
</evidence>
<keyword evidence="4" id="KW-0408">Iron</keyword>
<reference evidence="7" key="1">
    <citation type="submission" date="2007-10" db="EMBL/GenBank/DDBJ databases">
        <title>Complete sequence of chromosome of Desulforudis audaxviator MP104C.</title>
        <authorList>
            <person name="Copeland A."/>
            <person name="Lucas S."/>
            <person name="Lapidus A."/>
            <person name="Barry K."/>
            <person name="Glavina del Rio T."/>
            <person name="Dalin E."/>
            <person name="Tice H."/>
            <person name="Bruce D."/>
            <person name="Pitluck S."/>
            <person name="Lowry S.R."/>
            <person name="Larimer F."/>
            <person name="Land M.L."/>
            <person name="Hauser L."/>
            <person name="Kyrpides N."/>
            <person name="Ivanova N.N."/>
            <person name="Richardson P."/>
        </authorList>
    </citation>
    <scope>NUCLEOTIDE SEQUENCE [LARGE SCALE GENOMIC DNA]</scope>
    <source>
        <strain evidence="7">MP104C</strain>
    </source>
</reference>
<dbReference type="STRING" id="477974.Daud_2097"/>
<protein>
    <recommendedName>
        <fullName evidence="8">Glucose-inhibited division protein A</fullName>
    </recommendedName>
</protein>
<gene>
    <name evidence="6" type="ordered locus">Daud_2097</name>
</gene>